<dbReference type="SUPFAM" id="SSF57997">
    <property type="entry name" value="Tropomyosin"/>
    <property type="match status" value="1"/>
</dbReference>
<evidence type="ECO:0000256" key="1">
    <source>
        <dbReference type="SAM" id="Coils"/>
    </source>
</evidence>
<comment type="caution">
    <text evidence="3">The sequence shown here is derived from an EMBL/GenBank/DDBJ whole genome shotgun (WGS) entry which is preliminary data.</text>
</comment>
<dbReference type="PANTHER" id="PTHR18881">
    <property type="entry name" value="POLYAMINE-MODULATED FACTOR 1-BINDING PROTEIN 1-RELATED"/>
    <property type="match status" value="1"/>
</dbReference>
<feature type="coiled-coil region" evidence="1">
    <location>
        <begin position="1123"/>
        <end position="1164"/>
    </location>
</feature>
<protein>
    <recommendedName>
        <fullName evidence="5">Polyamine-modulated factor 1-binding protein 1</fullName>
    </recommendedName>
</protein>
<feature type="coiled-coil region" evidence="1">
    <location>
        <begin position="593"/>
        <end position="757"/>
    </location>
</feature>
<feature type="compositionally biased region" description="Basic and acidic residues" evidence="2">
    <location>
        <begin position="40"/>
        <end position="63"/>
    </location>
</feature>
<feature type="coiled-coil region" evidence="1">
    <location>
        <begin position="68"/>
        <end position="224"/>
    </location>
</feature>
<feature type="coiled-coil region" evidence="1">
    <location>
        <begin position="1028"/>
        <end position="1083"/>
    </location>
</feature>
<reference evidence="3 4" key="1">
    <citation type="submission" date="2020-02" db="EMBL/GenBank/DDBJ databases">
        <title>A chromosome-scale genome assembly of the black bullhead catfish (Ameiurus melas).</title>
        <authorList>
            <person name="Wen M."/>
            <person name="Zham M."/>
            <person name="Cabau C."/>
            <person name="Klopp C."/>
            <person name="Donnadieu C."/>
            <person name="Roques C."/>
            <person name="Bouchez O."/>
            <person name="Lampietro C."/>
            <person name="Jouanno E."/>
            <person name="Herpin A."/>
            <person name="Louis A."/>
            <person name="Berthelot C."/>
            <person name="Parey E."/>
            <person name="Roest-Crollius H."/>
            <person name="Braasch I."/>
            <person name="Postlethwait J."/>
            <person name="Robinson-Rechavi M."/>
            <person name="Echchiki A."/>
            <person name="Begum T."/>
            <person name="Montfort J."/>
            <person name="Schartl M."/>
            <person name="Bobe J."/>
            <person name="Guiguen Y."/>
        </authorList>
    </citation>
    <scope>NUCLEOTIDE SEQUENCE [LARGE SCALE GENOMIC DNA]</scope>
    <source>
        <strain evidence="3">M_S1</strain>
        <tissue evidence="3">Blood</tissue>
    </source>
</reference>
<feature type="region of interest" description="Disordered" evidence="2">
    <location>
        <begin position="1251"/>
        <end position="1287"/>
    </location>
</feature>
<dbReference type="InterPro" id="IPR037391">
    <property type="entry name" value="PMF1-bd"/>
</dbReference>
<evidence type="ECO:0000256" key="2">
    <source>
        <dbReference type="SAM" id="MobiDB-lite"/>
    </source>
</evidence>
<feature type="region of interest" description="Disordered" evidence="2">
    <location>
        <begin position="368"/>
        <end position="399"/>
    </location>
</feature>
<sequence length="1287" mass="148285">MGQQVAVTLARVTLDEAAGAQRGAAESPEGPRRAAGPRRRVPERAEPTQRRATRRHPEEEQRLKEVQIDELQREVDRMLALLEEDRELDEREDRVAALNLEAEFLRQKARARDQEAAELCRQLVASQDALQRVTAELRSCQRELREWEAQRGEEEQRGVELKAELNQLQHQYTTCYSQDEVLVSRLRTELQQAERQRDTLVSQLQEQQHQLHLLTEKHRTAQKEVACRDDAVLKLTAELSAVQEHLTSTHNELAGQVQEVNSKAEEVTTLEEEVRRLQTFLSQRDETLEEERGRHVQLQLENEDLHARCESQREALCELRAEVQQWQQEAQGQKESQEKEVQALRSELREEQSRLHQHRADLERLHRELESTQRQQRDAEDEVGRKDAALRSQDSETTRMKAELLEARRSASDTEARLQMLGESVQLYKQKYQTCVSKIAELESTLRSREEDRRQSRAQVVEREEQVARLQAEIAALRGDVEARRAQLDSGDEALTALSRRLRDTQRELEISHAHAQECELVIDALRDNMAALRSQVEEKDEAALKLQSDFSLYRATHTRSDSDYQSHICRVHELEQALSQALERSGTCHSELEKLKEEAQAQERLRDGSLAEVRRLQELMRKLQADAVCEAQSRQADVDALELRVNELEEQLEAARRHCVQKEQAVQKRDALLRQSEADLVQARDKIRGKAAEAERHAAAVQALQADLRRAKKEKRERESECGKLRTQLLQIRDELKEARSSCRDCAQELARHEEKVLLLEGGHQRAQEQLAERVAEVVRAEQIQRRLHADLKRVQQRLESSEQELHDCRTRVEQVKLEASSSRQAQLSAQQEALRLQQENQELQDELSSTRETVTHLQEQLREHSVTAQALRVELAQEQARQQEQLDWVQRTRQREDSLEAERDQLRTDLETVRNQLQERGCELHSATLRLQEEEADRRTQLQERDARIRTFSQELAERSQEMTRLQQRLIQQEERNTELSTELQQLRCQSRLSQDETRAFEGRLAELNGQLARSQLWGQQQLVTLQTREEELVLLKVEVASLRENHRSRVAQLETLHTELDSLEQKYRAAVSEVEASRQALGDARTDSSRLHRESELVVSNVNQWVKEQKQANEKLGLKIRDQSKKIIHLTAEKDHLQENLEKLQAEIRRLRAELDEQRMESGRCKAFQAQSASEPLHSRQPPALKTFSFDAADAKSAFHSRVCNTAEPIWVLARYQVGNLQPSAGEREQEEASGGAAGAELRCVCGATPGSGDLEKDPTSGHTAASSHHGAHTPNVQHLRASL</sequence>
<dbReference type="Proteomes" id="UP000593565">
    <property type="component" value="Unassembled WGS sequence"/>
</dbReference>
<evidence type="ECO:0000313" key="3">
    <source>
        <dbReference type="EMBL" id="KAF4082824.1"/>
    </source>
</evidence>
<dbReference type="Gene3D" id="1.10.287.1490">
    <property type="match status" value="1"/>
</dbReference>
<proteinExistence type="predicted"/>
<name>A0A7J6AIS4_AMEME</name>
<dbReference type="PANTHER" id="PTHR18881:SF2">
    <property type="entry name" value="POLYAMINE-MODULATED FACTOR 1-BINDING PROTEIN 1"/>
    <property type="match status" value="1"/>
</dbReference>
<gene>
    <name evidence="3" type="ORF">AMELA_G00132720</name>
</gene>
<feature type="coiled-coil region" evidence="1">
    <location>
        <begin position="951"/>
        <end position="992"/>
    </location>
</feature>
<feature type="region of interest" description="Disordered" evidence="2">
    <location>
        <begin position="1"/>
        <end position="63"/>
    </location>
</feature>
<organism evidence="3 4">
    <name type="scientific">Ameiurus melas</name>
    <name type="common">Black bullhead</name>
    <name type="synonym">Silurus melas</name>
    <dbReference type="NCBI Taxonomy" id="219545"/>
    <lineage>
        <taxon>Eukaryota</taxon>
        <taxon>Metazoa</taxon>
        <taxon>Chordata</taxon>
        <taxon>Craniata</taxon>
        <taxon>Vertebrata</taxon>
        <taxon>Euteleostomi</taxon>
        <taxon>Actinopterygii</taxon>
        <taxon>Neopterygii</taxon>
        <taxon>Teleostei</taxon>
        <taxon>Ostariophysi</taxon>
        <taxon>Siluriformes</taxon>
        <taxon>Ictaluridae</taxon>
        <taxon>Ameiurus</taxon>
    </lineage>
</organism>
<feature type="coiled-coil region" evidence="1">
    <location>
        <begin position="516"/>
        <end position="550"/>
    </location>
</feature>
<feature type="compositionally biased region" description="Basic and acidic residues" evidence="2">
    <location>
        <begin position="335"/>
        <end position="356"/>
    </location>
</feature>
<feature type="coiled-coil region" evidence="1">
    <location>
        <begin position="439"/>
        <end position="487"/>
    </location>
</feature>
<evidence type="ECO:0008006" key="5">
    <source>
        <dbReference type="Google" id="ProtNLM"/>
    </source>
</evidence>
<dbReference type="EMBL" id="JAAGNN010000011">
    <property type="protein sequence ID" value="KAF4082824.1"/>
    <property type="molecule type" value="Genomic_DNA"/>
</dbReference>
<accession>A0A7J6AIS4</accession>
<keyword evidence="1" id="KW-0175">Coiled coil</keyword>
<feature type="region of interest" description="Disordered" evidence="2">
    <location>
        <begin position="329"/>
        <end position="356"/>
    </location>
</feature>
<feature type="coiled-coil region" evidence="1">
    <location>
        <begin position="786"/>
        <end position="918"/>
    </location>
</feature>
<keyword evidence="4" id="KW-1185">Reference proteome</keyword>
<dbReference type="GO" id="GO:0007283">
    <property type="term" value="P:spermatogenesis"/>
    <property type="evidence" value="ECO:0007669"/>
    <property type="project" value="TreeGrafter"/>
</dbReference>
<evidence type="ECO:0000313" key="4">
    <source>
        <dbReference type="Proteomes" id="UP000593565"/>
    </source>
</evidence>